<protein>
    <submittedName>
        <fullName evidence="1">Uncharacterized protein</fullName>
    </submittedName>
</protein>
<evidence type="ECO:0000313" key="2">
    <source>
        <dbReference type="Proteomes" id="UP000281553"/>
    </source>
</evidence>
<dbReference type="EMBL" id="UYRU01092922">
    <property type="protein sequence ID" value="VDN38353.1"/>
    <property type="molecule type" value="Genomic_DNA"/>
</dbReference>
<gene>
    <name evidence="1" type="ORF">DILT_LOCUS17580</name>
</gene>
<evidence type="ECO:0000313" key="1">
    <source>
        <dbReference type="EMBL" id="VDN38353.1"/>
    </source>
</evidence>
<accession>A0A3P7NMN5</accession>
<proteinExistence type="predicted"/>
<dbReference type="AlphaFoldDB" id="A0A3P7NMN5"/>
<name>A0A3P7NMN5_DIBLA</name>
<keyword evidence="2" id="KW-1185">Reference proteome</keyword>
<dbReference type="OrthoDB" id="10064159at2759"/>
<reference evidence="1 2" key="1">
    <citation type="submission" date="2018-11" db="EMBL/GenBank/DDBJ databases">
        <authorList>
            <consortium name="Pathogen Informatics"/>
        </authorList>
    </citation>
    <scope>NUCLEOTIDE SEQUENCE [LARGE SCALE GENOMIC DNA]</scope>
</reference>
<organism evidence="1 2">
    <name type="scientific">Dibothriocephalus latus</name>
    <name type="common">Fish tapeworm</name>
    <name type="synonym">Diphyllobothrium latum</name>
    <dbReference type="NCBI Taxonomy" id="60516"/>
    <lineage>
        <taxon>Eukaryota</taxon>
        <taxon>Metazoa</taxon>
        <taxon>Spiralia</taxon>
        <taxon>Lophotrochozoa</taxon>
        <taxon>Platyhelminthes</taxon>
        <taxon>Cestoda</taxon>
        <taxon>Eucestoda</taxon>
        <taxon>Diphyllobothriidea</taxon>
        <taxon>Diphyllobothriidae</taxon>
        <taxon>Dibothriocephalus</taxon>
    </lineage>
</organism>
<dbReference type="Proteomes" id="UP000281553">
    <property type="component" value="Unassembled WGS sequence"/>
</dbReference>
<sequence>MPLFKKFRLWKAFIRWRKVIRYAKMVHCRRFLETHLFIANSALRPALLNVREMCYAIGGMTLCKMEQGRTYTLLDFLTTQVDQLSEVSIRLKEFHHLIREVIRSACRTALLEYGFMPDDYLQDESDLPLTVGRNLYDVDELIDACKLGAKRLQLPPIPYDADHPLVGSAMKPVALALKQLKNHRCKLERRCDKIKSRKLPAFVFEQPGARASCFLNCPETDQFSDSSEKMSFTEQANKRNKCKRLTW</sequence>